<dbReference type="SUPFAM" id="SSF53474">
    <property type="entry name" value="alpha/beta-Hydrolases"/>
    <property type="match status" value="1"/>
</dbReference>
<keyword evidence="1" id="KW-0378">Hydrolase</keyword>
<dbReference type="GO" id="GO:0009694">
    <property type="term" value="P:jasmonic acid metabolic process"/>
    <property type="evidence" value="ECO:0007669"/>
    <property type="project" value="TreeGrafter"/>
</dbReference>
<evidence type="ECO:0000313" key="4">
    <source>
        <dbReference type="Proteomes" id="UP000325577"/>
    </source>
</evidence>
<sequence>MVSAMHEAWCWYKLKVLIEMTGHRVTALGLSASGTNLKTLGEVRTLYDYTLPLIELRASLPPNEKVILVGHSLGGMNLALTMDKYPEKISVAVFLNAFLPDTIHKPSYVLDKIEIMKGLSLSIMFVNLLAVISTNLPEV</sequence>
<evidence type="ECO:0000256" key="1">
    <source>
        <dbReference type="ARBA" id="ARBA00022801"/>
    </source>
</evidence>
<evidence type="ECO:0000259" key="2">
    <source>
        <dbReference type="Pfam" id="PF00561"/>
    </source>
</evidence>
<dbReference type="AlphaFoldDB" id="A0A5J5BVV7"/>
<name>A0A5J5BVV7_9ASTE</name>
<dbReference type="PANTHER" id="PTHR10992">
    <property type="entry name" value="METHYLESTERASE FAMILY MEMBER"/>
    <property type="match status" value="1"/>
</dbReference>
<organism evidence="3 4">
    <name type="scientific">Nyssa sinensis</name>
    <dbReference type="NCBI Taxonomy" id="561372"/>
    <lineage>
        <taxon>Eukaryota</taxon>
        <taxon>Viridiplantae</taxon>
        <taxon>Streptophyta</taxon>
        <taxon>Embryophyta</taxon>
        <taxon>Tracheophyta</taxon>
        <taxon>Spermatophyta</taxon>
        <taxon>Magnoliopsida</taxon>
        <taxon>eudicotyledons</taxon>
        <taxon>Gunneridae</taxon>
        <taxon>Pentapetalae</taxon>
        <taxon>asterids</taxon>
        <taxon>Cornales</taxon>
        <taxon>Nyssaceae</taxon>
        <taxon>Nyssa</taxon>
    </lineage>
</organism>
<reference evidence="3 4" key="1">
    <citation type="submission" date="2019-09" db="EMBL/GenBank/DDBJ databases">
        <title>A chromosome-level genome assembly of the Chinese tupelo Nyssa sinensis.</title>
        <authorList>
            <person name="Yang X."/>
            <person name="Kang M."/>
            <person name="Yang Y."/>
            <person name="Xiong H."/>
            <person name="Wang M."/>
            <person name="Zhang Z."/>
            <person name="Wang Z."/>
            <person name="Wu H."/>
            <person name="Ma T."/>
            <person name="Liu J."/>
            <person name="Xi Z."/>
        </authorList>
    </citation>
    <scope>NUCLEOTIDE SEQUENCE [LARGE SCALE GENOMIC DNA]</scope>
    <source>
        <strain evidence="3">J267</strain>
        <tissue evidence="3">Leaf</tissue>
    </source>
</reference>
<dbReference type="InterPro" id="IPR029058">
    <property type="entry name" value="AB_hydrolase_fold"/>
</dbReference>
<dbReference type="InterPro" id="IPR000073">
    <property type="entry name" value="AB_hydrolase_1"/>
</dbReference>
<dbReference type="GO" id="GO:0080032">
    <property type="term" value="F:methyl jasmonate esterase activity"/>
    <property type="evidence" value="ECO:0007669"/>
    <property type="project" value="TreeGrafter"/>
</dbReference>
<gene>
    <name evidence="3" type="ORF">F0562_003893</name>
</gene>
<protein>
    <recommendedName>
        <fullName evidence="2">AB hydrolase-1 domain-containing protein</fullName>
    </recommendedName>
</protein>
<keyword evidence="4" id="KW-1185">Reference proteome</keyword>
<dbReference type="Proteomes" id="UP000325577">
    <property type="component" value="Linkage Group LG1"/>
</dbReference>
<dbReference type="EMBL" id="CM018032">
    <property type="protein sequence ID" value="KAA8547243.1"/>
    <property type="molecule type" value="Genomic_DNA"/>
</dbReference>
<dbReference type="Gene3D" id="3.40.50.1820">
    <property type="entry name" value="alpha/beta hydrolase"/>
    <property type="match status" value="1"/>
</dbReference>
<proteinExistence type="predicted"/>
<dbReference type="GO" id="GO:0009696">
    <property type="term" value="P:salicylic acid metabolic process"/>
    <property type="evidence" value="ECO:0007669"/>
    <property type="project" value="TreeGrafter"/>
</dbReference>
<feature type="domain" description="AB hydrolase-1" evidence="2">
    <location>
        <begin position="57"/>
        <end position="104"/>
    </location>
</feature>
<accession>A0A5J5BVV7</accession>
<dbReference type="OrthoDB" id="408373at2759"/>
<dbReference type="GO" id="GO:0080031">
    <property type="term" value="F:methyl salicylate esterase activity"/>
    <property type="evidence" value="ECO:0007669"/>
    <property type="project" value="TreeGrafter"/>
</dbReference>
<dbReference type="InterPro" id="IPR045889">
    <property type="entry name" value="MES/HNL"/>
</dbReference>
<dbReference type="PANTHER" id="PTHR10992:SF1083">
    <property type="entry name" value="METHYLESTERASE 1"/>
    <property type="match status" value="1"/>
</dbReference>
<evidence type="ECO:0000313" key="3">
    <source>
        <dbReference type="EMBL" id="KAA8547243.1"/>
    </source>
</evidence>
<dbReference type="Pfam" id="PF00561">
    <property type="entry name" value="Abhydrolase_1"/>
    <property type="match status" value="1"/>
</dbReference>
<dbReference type="GO" id="GO:0080030">
    <property type="term" value="F:methyl indole-3-acetate esterase activity"/>
    <property type="evidence" value="ECO:0007669"/>
    <property type="project" value="TreeGrafter"/>
</dbReference>